<sequence length="48" mass="5010">MSTRVLVADHQDPMPEQATAHDDTVEAGPVPDGGFSVLARLPLAEVPA</sequence>
<proteinExistence type="predicted"/>
<gene>
    <name evidence="2" type="ORF">CLV68_2537</name>
</gene>
<dbReference type="EMBL" id="RCDD01000001">
    <property type="protein sequence ID" value="RLK61987.1"/>
    <property type="molecule type" value="Genomic_DNA"/>
</dbReference>
<evidence type="ECO:0000313" key="3">
    <source>
        <dbReference type="Proteomes" id="UP000282454"/>
    </source>
</evidence>
<feature type="compositionally biased region" description="Basic and acidic residues" evidence="1">
    <location>
        <begin position="7"/>
        <end position="24"/>
    </location>
</feature>
<dbReference type="AlphaFoldDB" id="A0A421BCB7"/>
<organism evidence="2 3">
    <name type="scientific">Actinokineospora cianjurensis</name>
    <dbReference type="NCBI Taxonomy" id="585224"/>
    <lineage>
        <taxon>Bacteria</taxon>
        <taxon>Bacillati</taxon>
        <taxon>Actinomycetota</taxon>
        <taxon>Actinomycetes</taxon>
        <taxon>Pseudonocardiales</taxon>
        <taxon>Pseudonocardiaceae</taxon>
        <taxon>Actinokineospora</taxon>
    </lineage>
</organism>
<protein>
    <submittedName>
        <fullName evidence="2">Uncharacterized protein</fullName>
    </submittedName>
</protein>
<dbReference type="Proteomes" id="UP000282454">
    <property type="component" value="Unassembled WGS sequence"/>
</dbReference>
<feature type="region of interest" description="Disordered" evidence="1">
    <location>
        <begin position="1"/>
        <end position="29"/>
    </location>
</feature>
<dbReference type="RefSeq" id="WP_170224259.1">
    <property type="nucleotide sequence ID" value="NZ_RCDD01000001.1"/>
</dbReference>
<name>A0A421BCB7_9PSEU</name>
<comment type="caution">
    <text evidence="2">The sequence shown here is derived from an EMBL/GenBank/DDBJ whole genome shotgun (WGS) entry which is preliminary data.</text>
</comment>
<keyword evidence="3" id="KW-1185">Reference proteome</keyword>
<evidence type="ECO:0000256" key="1">
    <source>
        <dbReference type="SAM" id="MobiDB-lite"/>
    </source>
</evidence>
<accession>A0A421BCB7</accession>
<reference evidence="2 3" key="1">
    <citation type="submission" date="2018-10" db="EMBL/GenBank/DDBJ databases">
        <title>Genomic Encyclopedia of Archaeal and Bacterial Type Strains, Phase II (KMG-II): from individual species to whole genera.</title>
        <authorList>
            <person name="Goeker M."/>
        </authorList>
    </citation>
    <scope>NUCLEOTIDE SEQUENCE [LARGE SCALE GENOMIC DNA]</scope>
    <source>
        <strain evidence="2 3">DSM 45657</strain>
    </source>
</reference>
<evidence type="ECO:0000313" key="2">
    <source>
        <dbReference type="EMBL" id="RLK61987.1"/>
    </source>
</evidence>